<sequence>MLLPPPFFPDTALRKPSTDLGQATAALAILCLTSFRAQTPGRCAKALKAQVAAHINNPDRDQAVPLISWGYHQLWHGDITRSTLDKWFGDEPVMIWHRSFHEMIGNTASFELLGVSEKDVETPHEADWANGHFWENGLAALVPRMPFLLQPDRYKVGMQSFVEMLHRGGVTAAMDMGVWGVGDPVGEARLIHAIMDTQEAPARLMLTPIITVFLSRGLSPEQAWEQVESCNASHSDRVMFDNHFKLMMDGAIFSGLSHYSFPVYKDGYAGQWMAPVEVTYSYAETFWNAGYQLHAHTNGAASAEVLIDFVRRVQAQNPRIDHRFTLEHFAYTTEDQVNQMHALGMLGSANPYYQYILADVYADQWLGEGRARNMVPLGALKREGMRFGLHSDCPVAPLIPLTLAWAAVNRTTINGNKNAEAQKVSVDDALRAITIDAAWLMRMED</sequence>
<reference evidence="2 3" key="1">
    <citation type="submission" date="2018-01" db="EMBL/GenBank/DDBJ databases">
        <title>The draft genome sequence of Halioglobus japonicus S1-36.</title>
        <authorList>
            <person name="Du Z.-J."/>
            <person name="Shi M.-J."/>
        </authorList>
    </citation>
    <scope>NUCLEOTIDE SEQUENCE [LARGE SCALE GENOMIC DNA]</scope>
    <source>
        <strain evidence="2 3">S1-36</strain>
    </source>
</reference>
<proteinExistence type="predicted"/>
<evidence type="ECO:0000313" key="2">
    <source>
        <dbReference type="EMBL" id="PLW86757.1"/>
    </source>
</evidence>
<comment type="caution">
    <text evidence="2">The sequence shown here is derived from an EMBL/GenBank/DDBJ whole genome shotgun (WGS) entry which is preliminary data.</text>
</comment>
<dbReference type="InterPro" id="IPR032466">
    <property type="entry name" value="Metal_Hydrolase"/>
</dbReference>
<keyword evidence="2" id="KW-0378">Hydrolase</keyword>
<dbReference type="InterPro" id="IPR013108">
    <property type="entry name" value="Amidohydro_3"/>
</dbReference>
<gene>
    <name evidence="2" type="ORF">C0029_10255</name>
</gene>
<dbReference type="PANTHER" id="PTHR22642">
    <property type="entry name" value="IMIDAZOLONEPROPIONASE"/>
    <property type="match status" value="1"/>
</dbReference>
<organism evidence="2 3">
    <name type="scientific">Halioglobus japonicus</name>
    <dbReference type="NCBI Taxonomy" id="930805"/>
    <lineage>
        <taxon>Bacteria</taxon>
        <taxon>Pseudomonadati</taxon>
        <taxon>Pseudomonadota</taxon>
        <taxon>Gammaproteobacteria</taxon>
        <taxon>Cellvibrionales</taxon>
        <taxon>Halieaceae</taxon>
        <taxon>Halioglobus</taxon>
    </lineage>
</organism>
<dbReference type="SUPFAM" id="SSF51556">
    <property type="entry name" value="Metallo-dependent hydrolases"/>
    <property type="match status" value="1"/>
</dbReference>
<dbReference type="AlphaFoldDB" id="A0AAP8MFC2"/>
<dbReference type="PANTHER" id="PTHR22642:SF2">
    <property type="entry name" value="PROTEIN LONG AFTER FAR-RED 3"/>
    <property type="match status" value="1"/>
</dbReference>
<dbReference type="GO" id="GO:0016787">
    <property type="term" value="F:hydrolase activity"/>
    <property type="evidence" value="ECO:0007669"/>
    <property type="project" value="UniProtKB-KW"/>
</dbReference>
<feature type="domain" description="Amidohydrolase 3" evidence="1">
    <location>
        <begin position="59"/>
        <end position="445"/>
    </location>
</feature>
<accession>A0AAP8MFC2</accession>
<evidence type="ECO:0000259" key="1">
    <source>
        <dbReference type="Pfam" id="PF07969"/>
    </source>
</evidence>
<dbReference type="Gene3D" id="3.10.310.70">
    <property type="match status" value="1"/>
</dbReference>
<keyword evidence="3" id="KW-1185">Reference proteome</keyword>
<dbReference type="Proteomes" id="UP000235162">
    <property type="component" value="Unassembled WGS sequence"/>
</dbReference>
<evidence type="ECO:0000313" key="3">
    <source>
        <dbReference type="Proteomes" id="UP000235162"/>
    </source>
</evidence>
<protein>
    <submittedName>
        <fullName evidence="2">Hydrolase</fullName>
    </submittedName>
</protein>
<name>A0AAP8MFC2_9GAMM</name>
<dbReference type="EMBL" id="PKUR01000002">
    <property type="protein sequence ID" value="PLW86757.1"/>
    <property type="molecule type" value="Genomic_DNA"/>
</dbReference>
<dbReference type="Gene3D" id="3.20.20.140">
    <property type="entry name" value="Metal-dependent hydrolases"/>
    <property type="match status" value="1"/>
</dbReference>
<dbReference type="Pfam" id="PF07969">
    <property type="entry name" value="Amidohydro_3"/>
    <property type="match status" value="1"/>
</dbReference>